<proteinExistence type="predicted"/>
<organism evidence="3 4">
    <name type="scientific">Oryzias javanicus</name>
    <name type="common">Javanese ricefish</name>
    <name type="synonym">Aplocheilus javanicus</name>
    <dbReference type="NCBI Taxonomy" id="123683"/>
    <lineage>
        <taxon>Eukaryota</taxon>
        <taxon>Metazoa</taxon>
        <taxon>Chordata</taxon>
        <taxon>Craniata</taxon>
        <taxon>Vertebrata</taxon>
        <taxon>Euteleostomi</taxon>
        <taxon>Actinopterygii</taxon>
        <taxon>Neopterygii</taxon>
        <taxon>Teleostei</taxon>
        <taxon>Neoteleostei</taxon>
        <taxon>Acanthomorphata</taxon>
        <taxon>Ovalentaria</taxon>
        <taxon>Atherinomorphae</taxon>
        <taxon>Beloniformes</taxon>
        <taxon>Adrianichthyidae</taxon>
        <taxon>Oryziinae</taxon>
        <taxon>Oryzias</taxon>
    </lineage>
</organism>
<feature type="compositionally biased region" description="Polar residues" evidence="1">
    <location>
        <begin position="203"/>
        <end position="214"/>
    </location>
</feature>
<name>A0A3S2MCA2_ORYJA</name>
<dbReference type="OrthoDB" id="384877at2759"/>
<keyword evidence="4" id="KW-1185">Reference proteome</keyword>
<protein>
    <submittedName>
        <fullName evidence="3">Uncharacterized protein</fullName>
    </submittedName>
</protein>
<sequence>MDPSQVLHPINISSKTIFFHTPASMKNQRITIYLKVANKILECPKKIIYHPDPLFMSFKDVRKGNDVQVIIQKQVDKLDIKKEELSVWGIHERNEYHCILTGKESSNKTDSFICEIENIGGINLKQLVIKYGDTIVVLKKPTVQLWMLLALFLIPIITVVVLIVYRRKQKKLTARMNSFMENLELDIRNDIRQGPPEDVRYKSPTTPLQSCPSI</sequence>
<keyword evidence="2" id="KW-0812">Transmembrane</keyword>
<evidence type="ECO:0000313" key="4">
    <source>
        <dbReference type="Proteomes" id="UP000283210"/>
    </source>
</evidence>
<dbReference type="EMBL" id="CM012459">
    <property type="protein sequence ID" value="RVE56278.1"/>
    <property type="molecule type" value="Genomic_DNA"/>
</dbReference>
<evidence type="ECO:0000313" key="3">
    <source>
        <dbReference type="EMBL" id="RVE56278.1"/>
    </source>
</evidence>
<feature type="transmembrane region" description="Helical" evidence="2">
    <location>
        <begin position="145"/>
        <end position="165"/>
    </location>
</feature>
<dbReference type="Proteomes" id="UP000283210">
    <property type="component" value="Chromosome 23"/>
</dbReference>
<reference evidence="3 4" key="1">
    <citation type="submission" date="2018-11" db="EMBL/GenBank/DDBJ databases">
        <authorList>
            <person name="Lopez-Roques C."/>
            <person name="Donnadieu C."/>
            <person name="Bouchez O."/>
            <person name="Klopp C."/>
            <person name="Cabau C."/>
            <person name="Zahm M."/>
        </authorList>
    </citation>
    <scope>NUCLEOTIDE SEQUENCE [LARGE SCALE GENOMIC DNA]</scope>
    <source>
        <strain evidence="3">RS831</strain>
        <tissue evidence="3">Whole body</tissue>
    </source>
</reference>
<dbReference type="AlphaFoldDB" id="A0A3S2MCA2"/>
<evidence type="ECO:0000256" key="1">
    <source>
        <dbReference type="SAM" id="MobiDB-lite"/>
    </source>
</evidence>
<accession>A0A3S2MCA2</accession>
<evidence type="ECO:0000256" key="2">
    <source>
        <dbReference type="SAM" id="Phobius"/>
    </source>
</evidence>
<keyword evidence="2" id="KW-1133">Transmembrane helix</keyword>
<keyword evidence="2" id="KW-0472">Membrane</keyword>
<feature type="region of interest" description="Disordered" evidence="1">
    <location>
        <begin position="194"/>
        <end position="214"/>
    </location>
</feature>
<reference evidence="3 4" key="2">
    <citation type="submission" date="2019-01" db="EMBL/GenBank/DDBJ databases">
        <title>A chromosome length genome reference of the Java medaka (oryzias javanicus).</title>
        <authorList>
            <person name="Herpin A."/>
            <person name="Takehana Y."/>
            <person name="Naruse K."/>
            <person name="Ansai S."/>
            <person name="Kawaguchi M."/>
        </authorList>
    </citation>
    <scope>NUCLEOTIDE SEQUENCE [LARGE SCALE GENOMIC DNA]</scope>
    <source>
        <strain evidence="3">RS831</strain>
        <tissue evidence="3">Whole body</tissue>
    </source>
</reference>
<gene>
    <name evidence="3" type="ORF">OJAV_G00219750</name>
</gene>